<keyword evidence="10" id="KW-1185">Reference proteome</keyword>
<keyword evidence="5 9" id="KW-0378">Hydrolase</keyword>
<keyword evidence="4" id="KW-0227">DNA damage</keyword>
<evidence type="ECO:0000313" key="10">
    <source>
        <dbReference type="Proteomes" id="UP000204221"/>
    </source>
</evidence>
<dbReference type="SMART" id="SM00518">
    <property type="entry name" value="AP2Ec"/>
    <property type="match status" value="1"/>
</dbReference>
<sequence>MPIGAHVDADDPLGTARERGAEVVQFFLSDPQTWKSPTPHPQAAELRAAGVSVFIHAPYVLNVASTNNRIRIPSRKAVIAQAEAAAKTNALGLIVHGGHVRQGEDPAVGVANWHKFLSRQAAEGGFAVPVLIENTAGGDGAMAKGLDALARLWDAVGEFEPGFCLDTCHAFASGEELSGLVERVRAITGRIDLVHLNSSRDAFGSFRDRHANIADGTIDAAQLVAVCAEARAPVIVETPGAGQAADISHLRRELGV</sequence>
<comment type="cofactor">
    <cofactor evidence="1">
        <name>Zn(2+)</name>
        <dbReference type="ChEBI" id="CHEBI:29105"/>
    </cofactor>
</comment>
<dbReference type="EC" id="3.1.21.2" evidence="9"/>
<evidence type="ECO:0000256" key="5">
    <source>
        <dbReference type="ARBA" id="ARBA00022801"/>
    </source>
</evidence>
<keyword evidence="3" id="KW-0479">Metal-binding</keyword>
<evidence type="ECO:0000256" key="2">
    <source>
        <dbReference type="ARBA" id="ARBA00005340"/>
    </source>
</evidence>
<dbReference type="AlphaFoldDB" id="A0A221WBX5"/>
<dbReference type="GO" id="GO:0008833">
    <property type="term" value="F:deoxyribonuclease IV (phage-T4-induced) activity"/>
    <property type="evidence" value="ECO:0007669"/>
    <property type="project" value="UniProtKB-EC"/>
</dbReference>
<dbReference type="InterPro" id="IPR036237">
    <property type="entry name" value="Xyl_isomerase-like_sf"/>
</dbReference>
<name>A0A221WBX5_9PSEU</name>
<dbReference type="KEGG" id="ahg:AHOG_27680"/>
<dbReference type="GO" id="GO:0003906">
    <property type="term" value="F:DNA-(apurinic or apyrimidinic site) endonuclease activity"/>
    <property type="evidence" value="ECO:0007669"/>
    <property type="project" value="TreeGrafter"/>
</dbReference>
<evidence type="ECO:0000259" key="8">
    <source>
        <dbReference type="Pfam" id="PF01261"/>
    </source>
</evidence>
<gene>
    <name evidence="9" type="primary">end</name>
    <name evidence="9" type="ORF">AHOG_27680</name>
</gene>
<organism evidence="9 10">
    <name type="scientific">Actinoalloteichus hoggarensis</name>
    <dbReference type="NCBI Taxonomy" id="1470176"/>
    <lineage>
        <taxon>Bacteria</taxon>
        <taxon>Bacillati</taxon>
        <taxon>Actinomycetota</taxon>
        <taxon>Actinomycetes</taxon>
        <taxon>Pseudonocardiales</taxon>
        <taxon>Pseudonocardiaceae</taxon>
        <taxon>Actinoalloteichus</taxon>
    </lineage>
</organism>
<dbReference type="NCBIfam" id="NF002198">
    <property type="entry name" value="PRK01060.1-3"/>
    <property type="match status" value="1"/>
</dbReference>
<dbReference type="Proteomes" id="UP000204221">
    <property type="component" value="Chromosome"/>
</dbReference>
<dbReference type="Pfam" id="PF01261">
    <property type="entry name" value="AP_endonuc_2"/>
    <property type="match status" value="1"/>
</dbReference>
<keyword evidence="7" id="KW-0234">DNA repair</keyword>
<evidence type="ECO:0000256" key="7">
    <source>
        <dbReference type="ARBA" id="ARBA00023204"/>
    </source>
</evidence>
<dbReference type="EMBL" id="CP022521">
    <property type="protein sequence ID" value="ASO23133.1"/>
    <property type="molecule type" value="Genomic_DNA"/>
</dbReference>
<dbReference type="SUPFAM" id="SSF51658">
    <property type="entry name" value="Xylose isomerase-like"/>
    <property type="match status" value="1"/>
</dbReference>
<dbReference type="GO" id="GO:0003677">
    <property type="term" value="F:DNA binding"/>
    <property type="evidence" value="ECO:0007669"/>
    <property type="project" value="InterPro"/>
</dbReference>
<dbReference type="PANTHER" id="PTHR21445:SF0">
    <property type="entry name" value="APURINIC-APYRIMIDINIC ENDONUCLEASE"/>
    <property type="match status" value="1"/>
</dbReference>
<comment type="similarity">
    <text evidence="2">Belongs to the AP endonuclease 2 family.</text>
</comment>
<dbReference type="GO" id="GO:0008081">
    <property type="term" value="F:phosphoric diester hydrolase activity"/>
    <property type="evidence" value="ECO:0007669"/>
    <property type="project" value="TreeGrafter"/>
</dbReference>
<dbReference type="InterPro" id="IPR018246">
    <property type="entry name" value="AP_endonuc_F2_Zn_BS"/>
</dbReference>
<dbReference type="Gene3D" id="3.20.20.150">
    <property type="entry name" value="Divalent-metal-dependent TIM barrel enzymes"/>
    <property type="match status" value="1"/>
</dbReference>
<proteinExistence type="inferred from homology"/>
<dbReference type="RefSeq" id="WP_093943947.1">
    <property type="nucleotide sequence ID" value="NZ_CP022521.1"/>
</dbReference>
<evidence type="ECO:0000256" key="4">
    <source>
        <dbReference type="ARBA" id="ARBA00022763"/>
    </source>
</evidence>
<dbReference type="InterPro" id="IPR001719">
    <property type="entry name" value="AP_endonuc_2"/>
</dbReference>
<dbReference type="GO" id="GO:0008270">
    <property type="term" value="F:zinc ion binding"/>
    <property type="evidence" value="ECO:0007669"/>
    <property type="project" value="InterPro"/>
</dbReference>
<dbReference type="PROSITE" id="PS00730">
    <property type="entry name" value="AP_NUCLEASE_F2_2"/>
    <property type="match status" value="1"/>
</dbReference>
<keyword evidence="9" id="KW-0540">Nuclease</keyword>
<dbReference type="GO" id="GO:0006284">
    <property type="term" value="P:base-excision repair"/>
    <property type="evidence" value="ECO:0007669"/>
    <property type="project" value="TreeGrafter"/>
</dbReference>
<accession>A0A221WBX5</accession>
<dbReference type="OrthoDB" id="9805666at2"/>
<dbReference type="PROSITE" id="PS51432">
    <property type="entry name" value="AP_NUCLEASE_F2_4"/>
    <property type="match status" value="1"/>
</dbReference>
<keyword evidence="9" id="KW-0255">Endonuclease</keyword>
<dbReference type="InterPro" id="IPR013022">
    <property type="entry name" value="Xyl_isomerase-like_TIM-brl"/>
</dbReference>
<evidence type="ECO:0000256" key="1">
    <source>
        <dbReference type="ARBA" id="ARBA00001947"/>
    </source>
</evidence>
<evidence type="ECO:0000313" key="9">
    <source>
        <dbReference type="EMBL" id="ASO23133.1"/>
    </source>
</evidence>
<evidence type="ECO:0000256" key="6">
    <source>
        <dbReference type="ARBA" id="ARBA00022833"/>
    </source>
</evidence>
<feature type="domain" description="Xylose isomerase-like TIM barrel" evidence="8">
    <location>
        <begin position="16"/>
        <end position="246"/>
    </location>
</feature>
<dbReference type="PANTHER" id="PTHR21445">
    <property type="entry name" value="ENDONUCLEASE IV ENDODEOXYRIBONUCLEASE IV"/>
    <property type="match status" value="1"/>
</dbReference>
<keyword evidence="6" id="KW-0862">Zinc</keyword>
<protein>
    <submittedName>
        <fullName evidence="9">Putative endonuclease 4</fullName>
        <ecNumber evidence="9">3.1.21.2</ecNumber>
    </submittedName>
</protein>
<evidence type="ECO:0000256" key="3">
    <source>
        <dbReference type="ARBA" id="ARBA00022723"/>
    </source>
</evidence>
<reference evidence="9 10" key="1">
    <citation type="submission" date="2017-07" db="EMBL/GenBank/DDBJ databases">
        <title>Complete genome sequence of Actinoalloteichus hoggarensis DSM 45943, type strain of Actinoalloteichus hoggarensis.</title>
        <authorList>
            <person name="Ruckert C."/>
            <person name="Nouioui I."/>
            <person name="Willmese J."/>
            <person name="van Wezel G."/>
            <person name="Klenk H.-P."/>
            <person name="Kalinowski J."/>
            <person name="Zotchev S.B."/>
        </authorList>
    </citation>
    <scope>NUCLEOTIDE SEQUENCE [LARGE SCALE GENOMIC DNA]</scope>
    <source>
        <strain evidence="9 10">DSM 45943</strain>
    </source>
</reference>